<dbReference type="Proteomes" id="UP000305202">
    <property type="component" value="Unassembled WGS sequence"/>
</dbReference>
<name>A0ABY2SG02_9HYPH</name>
<evidence type="ECO:0000313" key="3">
    <source>
        <dbReference type="EMBL" id="TKI03062.1"/>
    </source>
</evidence>
<reference evidence="3 4" key="1">
    <citation type="submission" date="2019-04" db="EMBL/GenBank/DDBJ databases">
        <authorList>
            <person name="Li M."/>
            <person name="Gao C."/>
        </authorList>
    </citation>
    <scope>NUCLEOTIDE SEQUENCE [LARGE SCALE GENOMIC DNA]</scope>
    <source>
        <strain evidence="3 4">BGMRC 2031</strain>
    </source>
</reference>
<evidence type="ECO:0000256" key="1">
    <source>
        <dbReference type="ARBA" id="ARBA00004613"/>
    </source>
</evidence>
<dbReference type="InterPro" id="IPR011042">
    <property type="entry name" value="6-blade_b-propeller_TolB-like"/>
</dbReference>
<protein>
    <submittedName>
        <fullName evidence="3">Uncharacterized protein</fullName>
    </submittedName>
</protein>
<gene>
    <name evidence="3" type="ORF">FCN80_22940</name>
</gene>
<comment type="caution">
    <text evidence="3">The sequence shown here is derived from an EMBL/GenBank/DDBJ whole genome shotgun (WGS) entry which is preliminary data.</text>
</comment>
<accession>A0ABY2SG02</accession>
<dbReference type="Gene3D" id="2.120.10.30">
    <property type="entry name" value="TolB, C-terminal domain"/>
    <property type="match status" value="1"/>
</dbReference>
<dbReference type="Pfam" id="PF03022">
    <property type="entry name" value="MRJP"/>
    <property type="match status" value="1"/>
</dbReference>
<dbReference type="EMBL" id="SZPQ01000053">
    <property type="protein sequence ID" value="TKI03062.1"/>
    <property type="molecule type" value="Genomic_DNA"/>
</dbReference>
<proteinExistence type="predicted"/>
<comment type="subcellular location">
    <subcellularLocation>
        <location evidence="1">Secreted</location>
    </subcellularLocation>
</comment>
<evidence type="ECO:0000313" key="4">
    <source>
        <dbReference type="Proteomes" id="UP000305202"/>
    </source>
</evidence>
<keyword evidence="2" id="KW-0964">Secreted</keyword>
<dbReference type="InterPro" id="IPR017996">
    <property type="entry name" value="MRJP/yellow-related"/>
</dbReference>
<sequence>MPLLKKIHIFDDDTLWVVDQGATHLDRNAQKVLQFDIKTGNLMKKITFNEQALPRAGVSTIFALTLKIFTLPTLVLAQLSLLISGLEKRFVDWRITPPPKRVPIVRLSVNMDRCLQRTTAP</sequence>
<keyword evidence="4" id="KW-1185">Reference proteome</keyword>
<organism evidence="3 4">
    <name type="scientific">Martelella alba</name>
    <dbReference type="NCBI Taxonomy" id="2590451"/>
    <lineage>
        <taxon>Bacteria</taxon>
        <taxon>Pseudomonadati</taxon>
        <taxon>Pseudomonadota</taxon>
        <taxon>Alphaproteobacteria</taxon>
        <taxon>Hyphomicrobiales</taxon>
        <taxon>Aurantimonadaceae</taxon>
        <taxon>Martelella</taxon>
    </lineage>
</organism>
<evidence type="ECO:0000256" key="2">
    <source>
        <dbReference type="ARBA" id="ARBA00022525"/>
    </source>
</evidence>